<dbReference type="AlphaFoldDB" id="A0A0Q3I7B0"/>
<keyword evidence="9" id="KW-0732">Signal</keyword>
<keyword evidence="17" id="KW-0325">Glycoprotein</keyword>
<evidence type="ECO:0000256" key="11">
    <source>
        <dbReference type="ARBA" id="ARBA00022741"/>
    </source>
</evidence>
<dbReference type="InterPro" id="IPR051564">
    <property type="entry name" value="LRR_receptor-like_kinase"/>
</dbReference>
<evidence type="ECO:0000256" key="10">
    <source>
        <dbReference type="ARBA" id="ARBA00022737"/>
    </source>
</evidence>
<organism evidence="21">
    <name type="scientific">Brachypodium distachyon</name>
    <name type="common">Purple false brome</name>
    <name type="synonym">Trachynia distachya</name>
    <dbReference type="NCBI Taxonomy" id="15368"/>
    <lineage>
        <taxon>Eukaryota</taxon>
        <taxon>Viridiplantae</taxon>
        <taxon>Streptophyta</taxon>
        <taxon>Embryophyta</taxon>
        <taxon>Tracheophyta</taxon>
        <taxon>Spermatophyta</taxon>
        <taxon>Magnoliopsida</taxon>
        <taxon>Liliopsida</taxon>
        <taxon>Poales</taxon>
        <taxon>Poaceae</taxon>
        <taxon>BOP clade</taxon>
        <taxon>Pooideae</taxon>
        <taxon>Stipodae</taxon>
        <taxon>Brachypodieae</taxon>
        <taxon>Brachypodium</taxon>
    </lineage>
</organism>
<dbReference type="Proteomes" id="UP000008810">
    <property type="component" value="Chromosome 5"/>
</dbReference>
<evidence type="ECO:0000256" key="1">
    <source>
        <dbReference type="ARBA" id="ARBA00004162"/>
    </source>
</evidence>
<evidence type="ECO:0000256" key="12">
    <source>
        <dbReference type="ARBA" id="ARBA00022777"/>
    </source>
</evidence>
<dbReference type="EnsemblPlants" id="KQJ81944">
    <property type="protein sequence ID" value="KQJ81944"/>
    <property type="gene ID" value="BRADI_5g03980v3"/>
</dbReference>
<evidence type="ECO:0000256" key="18">
    <source>
        <dbReference type="ARBA" id="ARBA00047899"/>
    </source>
</evidence>
<evidence type="ECO:0000256" key="17">
    <source>
        <dbReference type="ARBA" id="ARBA00023180"/>
    </source>
</evidence>
<evidence type="ECO:0000313" key="22">
    <source>
        <dbReference type="EnsemblPlants" id="KQJ81944"/>
    </source>
</evidence>
<evidence type="ECO:0000256" key="4">
    <source>
        <dbReference type="ARBA" id="ARBA00022527"/>
    </source>
</evidence>
<keyword evidence="11" id="KW-0547">Nucleotide-binding</keyword>
<keyword evidence="23" id="KW-1185">Reference proteome</keyword>
<evidence type="ECO:0000256" key="16">
    <source>
        <dbReference type="ARBA" id="ARBA00023170"/>
    </source>
</evidence>
<keyword evidence="4" id="KW-0723">Serine/threonine-protein kinase</keyword>
<evidence type="ECO:0000256" key="2">
    <source>
        <dbReference type="ARBA" id="ARBA00012513"/>
    </source>
</evidence>
<keyword evidence="14" id="KW-1133">Transmembrane helix</keyword>
<evidence type="ECO:0000256" key="6">
    <source>
        <dbReference type="ARBA" id="ARBA00022614"/>
    </source>
</evidence>
<reference evidence="21 22" key="1">
    <citation type="journal article" date="2010" name="Nature">
        <title>Genome sequencing and analysis of the model grass Brachypodium distachyon.</title>
        <authorList>
            <consortium name="International Brachypodium Initiative"/>
        </authorList>
    </citation>
    <scope>NUCLEOTIDE SEQUENCE [LARGE SCALE GENOMIC DNA]</scope>
    <source>
        <strain evidence="21 22">Bd21</strain>
    </source>
</reference>
<evidence type="ECO:0000256" key="9">
    <source>
        <dbReference type="ARBA" id="ARBA00022729"/>
    </source>
</evidence>
<reference evidence="22" key="3">
    <citation type="submission" date="2018-08" db="UniProtKB">
        <authorList>
            <consortium name="EnsemblPlants"/>
        </authorList>
    </citation>
    <scope>IDENTIFICATION</scope>
    <source>
        <strain evidence="22">cv. Bd21</strain>
    </source>
</reference>
<evidence type="ECO:0000256" key="7">
    <source>
        <dbReference type="ARBA" id="ARBA00022679"/>
    </source>
</evidence>
<keyword evidence="16" id="KW-0675">Receptor</keyword>
<keyword evidence="10" id="KW-0677">Repeat</keyword>
<evidence type="ECO:0000256" key="5">
    <source>
        <dbReference type="ARBA" id="ARBA00022553"/>
    </source>
</evidence>
<proteinExistence type="predicted"/>
<keyword evidence="7" id="KW-0808">Transferase</keyword>
<feature type="domain" description="Protein kinase" evidence="20">
    <location>
        <begin position="88"/>
        <end position="364"/>
    </location>
</feature>
<dbReference type="FunFam" id="1.10.510.10:FF:000358">
    <property type="entry name" value="Putative leucine-rich repeat receptor-like serine/threonine-protein kinase"/>
    <property type="match status" value="1"/>
</dbReference>
<keyword evidence="5" id="KW-0597">Phosphoprotein</keyword>
<dbReference type="EMBL" id="CM000884">
    <property type="protein sequence ID" value="KQJ81944.1"/>
    <property type="molecule type" value="Genomic_DNA"/>
</dbReference>
<dbReference type="PANTHER" id="PTHR48055">
    <property type="entry name" value="LEUCINE-RICH REPEAT RECEPTOR PROTEIN KINASE EMS1"/>
    <property type="match status" value="1"/>
</dbReference>
<dbReference type="Gene3D" id="3.30.200.20">
    <property type="entry name" value="Phosphorylase Kinase, domain 1"/>
    <property type="match status" value="1"/>
</dbReference>
<keyword evidence="8" id="KW-0812">Transmembrane</keyword>
<evidence type="ECO:0000256" key="14">
    <source>
        <dbReference type="ARBA" id="ARBA00022989"/>
    </source>
</evidence>
<gene>
    <name evidence="21" type="ORF">BRADI_5g03980v3</name>
</gene>
<dbReference type="PROSITE" id="PS00108">
    <property type="entry name" value="PROTEIN_KINASE_ST"/>
    <property type="match status" value="1"/>
</dbReference>
<keyword evidence="13" id="KW-0067">ATP-binding</keyword>
<evidence type="ECO:0000256" key="3">
    <source>
        <dbReference type="ARBA" id="ARBA00022475"/>
    </source>
</evidence>
<dbReference type="Gene3D" id="1.10.510.10">
    <property type="entry name" value="Transferase(Phosphotransferase) domain 1"/>
    <property type="match status" value="1"/>
</dbReference>
<dbReference type="InterPro" id="IPR008271">
    <property type="entry name" value="Ser/Thr_kinase_AS"/>
</dbReference>
<protein>
    <recommendedName>
        <fullName evidence="2">non-specific serine/threonine protein kinase</fullName>
        <ecNumber evidence="2">2.7.11.1</ecNumber>
    </recommendedName>
</protein>
<keyword evidence="12" id="KW-0418">Kinase</keyword>
<keyword evidence="3" id="KW-1003">Cell membrane</keyword>
<evidence type="ECO:0000256" key="8">
    <source>
        <dbReference type="ARBA" id="ARBA00022692"/>
    </source>
</evidence>
<dbReference type="PROSITE" id="PS50011">
    <property type="entry name" value="PROTEIN_KINASE_DOM"/>
    <property type="match status" value="1"/>
</dbReference>
<comment type="subcellular location">
    <subcellularLocation>
        <location evidence="1">Cell membrane</location>
        <topology evidence="1">Single-pass membrane protein</topology>
    </subcellularLocation>
</comment>
<comment type="catalytic activity">
    <reaction evidence="19">
        <text>L-seryl-[protein] + ATP = O-phospho-L-seryl-[protein] + ADP + H(+)</text>
        <dbReference type="Rhea" id="RHEA:17989"/>
        <dbReference type="Rhea" id="RHEA-COMP:9863"/>
        <dbReference type="Rhea" id="RHEA-COMP:11604"/>
        <dbReference type="ChEBI" id="CHEBI:15378"/>
        <dbReference type="ChEBI" id="CHEBI:29999"/>
        <dbReference type="ChEBI" id="CHEBI:30616"/>
        <dbReference type="ChEBI" id="CHEBI:83421"/>
        <dbReference type="ChEBI" id="CHEBI:456216"/>
        <dbReference type="EC" id="2.7.11.1"/>
    </reaction>
</comment>
<dbReference type="Gramene" id="KQJ81944">
    <property type="protein sequence ID" value="KQJ81944"/>
    <property type="gene ID" value="BRADI_5g03980v3"/>
</dbReference>
<accession>A0A0Q3I7B0</accession>
<evidence type="ECO:0000259" key="20">
    <source>
        <dbReference type="PROSITE" id="PS50011"/>
    </source>
</evidence>
<sequence length="369" mass="41710">MMFWLLTDTNFHGSWDTVYGHENVYKGVHKVAIWKRRVQLTFPSCNKILNVLCFVANRKRREVHAFPSHKETLKKISYGDILKATNWFCSVHTISSTSTGSVYVGRFKSDRSLVAIKVFNLNEPGGYDSYFIECEVIRSTRHRNIMRPVTLCSTLDSQNQEFKALIFKFMVNGSLERICIATDVASALDYVHNQLTPQLIHCDLKPNNILLDDDMTARLGDFGSAKFLLPGLLTRKSLVDIGGTIGHIAPEYGIGCKLSVGGDVYSFGVLLLELLTGKRPTDDMFVDGLSLHMFSESMFPDRVAEILDPHMAHEEHQWCTEVWMQRYIIPLVALGLSCSMDSPKDRPGMQYVCAKLSAIRDAFLEPLDD</sequence>
<evidence type="ECO:0000313" key="23">
    <source>
        <dbReference type="Proteomes" id="UP000008810"/>
    </source>
</evidence>
<keyword evidence="6" id="KW-0433">Leucine-rich repeat</keyword>
<reference evidence="21" key="2">
    <citation type="submission" date="2017-06" db="EMBL/GenBank/DDBJ databases">
        <title>WGS assembly of Brachypodium distachyon.</title>
        <authorList>
            <consortium name="The International Brachypodium Initiative"/>
            <person name="Lucas S."/>
            <person name="Harmon-Smith M."/>
            <person name="Lail K."/>
            <person name="Tice H."/>
            <person name="Grimwood J."/>
            <person name="Bruce D."/>
            <person name="Barry K."/>
            <person name="Shu S."/>
            <person name="Lindquist E."/>
            <person name="Wang M."/>
            <person name="Pitluck S."/>
            <person name="Vogel J.P."/>
            <person name="Garvin D.F."/>
            <person name="Mockler T.C."/>
            <person name="Schmutz J."/>
            <person name="Rokhsar D."/>
            <person name="Bevan M.W."/>
        </authorList>
    </citation>
    <scope>NUCLEOTIDE SEQUENCE</scope>
    <source>
        <strain evidence="21">Bd21</strain>
    </source>
</reference>
<dbReference type="InterPro" id="IPR000719">
    <property type="entry name" value="Prot_kinase_dom"/>
</dbReference>
<dbReference type="EC" id="2.7.11.1" evidence="2"/>
<evidence type="ECO:0000256" key="13">
    <source>
        <dbReference type="ARBA" id="ARBA00022840"/>
    </source>
</evidence>
<dbReference type="InParanoid" id="A0A0Q3I7B0"/>
<dbReference type="GO" id="GO:0005886">
    <property type="term" value="C:plasma membrane"/>
    <property type="evidence" value="ECO:0007669"/>
    <property type="project" value="UniProtKB-SubCell"/>
</dbReference>
<comment type="catalytic activity">
    <reaction evidence="18">
        <text>L-threonyl-[protein] + ATP = O-phospho-L-threonyl-[protein] + ADP + H(+)</text>
        <dbReference type="Rhea" id="RHEA:46608"/>
        <dbReference type="Rhea" id="RHEA-COMP:11060"/>
        <dbReference type="Rhea" id="RHEA-COMP:11605"/>
        <dbReference type="ChEBI" id="CHEBI:15378"/>
        <dbReference type="ChEBI" id="CHEBI:30013"/>
        <dbReference type="ChEBI" id="CHEBI:30616"/>
        <dbReference type="ChEBI" id="CHEBI:61977"/>
        <dbReference type="ChEBI" id="CHEBI:456216"/>
        <dbReference type="EC" id="2.7.11.1"/>
    </reaction>
</comment>
<dbReference type="InterPro" id="IPR011009">
    <property type="entry name" value="Kinase-like_dom_sf"/>
</dbReference>
<dbReference type="GO" id="GO:0004674">
    <property type="term" value="F:protein serine/threonine kinase activity"/>
    <property type="evidence" value="ECO:0007669"/>
    <property type="project" value="UniProtKB-KW"/>
</dbReference>
<evidence type="ECO:0000256" key="15">
    <source>
        <dbReference type="ARBA" id="ARBA00023136"/>
    </source>
</evidence>
<evidence type="ECO:0000256" key="19">
    <source>
        <dbReference type="ARBA" id="ARBA00048679"/>
    </source>
</evidence>
<evidence type="ECO:0000313" key="21">
    <source>
        <dbReference type="EMBL" id="KQJ81944.1"/>
    </source>
</evidence>
<dbReference type="SUPFAM" id="SSF56112">
    <property type="entry name" value="Protein kinase-like (PK-like)"/>
    <property type="match status" value="1"/>
</dbReference>
<dbReference type="GO" id="GO:0005524">
    <property type="term" value="F:ATP binding"/>
    <property type="evidence" value="ECO:0007669"/>
    <property type="project" value="UniProtKB-KW"/>
</dbReference>
<dbReference type="SMART" id="SM00220">
    <property type="entry name" value="S_TKc"/>
    <property type="match status" value="1"/>
</dbReference>
<dbReference type="Pfam" id="PF00069">
    <property type="entry name" value="Pkinase"/>
    <property type="match status" value="1"/>
</dbReference>
<name>A0A0Q3I7B0_BRADI</name>
<keyword evidence="15" id="KW-0472">Membrane</keyword>
<dbReference type="OrthoDB" id="676979at2759"/>
<dbReference type="PANTHER" id="PTHR48055:SF64">
    <property type="entry name" value="PROTEIN KINASE DOMAIN-CONTAINING PROTEIN"/>
    <property type="match status" value="1"/>
</dbReference>